<name>A0A9D1MQQ9_9FIRM</name>
<reference evidence="2" key="1">
    <citation type="submission" date="2020-10" db="EMBL/GenBank/DDBJ databases">
        <authorList>
            <person name="Gilroy R."/>
        </authorList>
    </citation>
    <scope>NUCLEOTIDE SEQUENCE</scope>
    <source>
        <strain evidence="2">CHK160-1198</strain>
    </source>
</reference>
<keyword evidence="1" id="KW-0732">Signal</keyword>
<organism evidence="2 3">
    <name type="scientific">Candidatus Avacidaminococcus intestinavium</name>
    <dbReference type="NCBI Taxonomy" id="2840684"/>
    <lineage>
        <taxon>Bacteria</taxon>
        <taxon>Bacillati</taxon>
        <taxon>Bacillota</taxon>
        <taxon>Negativicutes</taxon>
        <taxon>Acidaminococcales</taxon>
        <taxon>Acidaminococcaceae</taxon>
        <taxon>Acidaminococcaceae incertae sedis</taxon>
        <taxon>Candidatus Avacidaminococcus</taxon>
    </lineage>
</organism>
<dbReference type="PANTHER" id="PTHR30006">
    <property type="entry name" value="THIAMINE-BINDING PERIPLASMIC PROTEIN-RELATED"/>
    <property type="match status" value="1"/>
</dbReference>
<dbReference type="EMBL" id="DVNI01000111">
    <property type="protein sequence ID" value="HIU64704.1"/>
    <property type="molecule type" value="Genomic_DNA"/>
</dbReference>
<dbReference type="Gene3D" id="3.40.190.10">
    <property type="entry name" value="Periplasmic binding protein-like II"/>
    <property type="match status" value="2"/>
</dbReference>
<accession>A0A9D1MQQ9</accession>
<evidence type="ECO:0000256" key="1">
    <source>
        <dbReference type="ARBA" id="ARBA00022729"/>
    </source>
</evidence>
<reference evidence="2" key="2">
    <citation type="journal article" date="2021" name="PeerJ">
        <title>Extensive microbial diversity within the chicken gut microbiome revealed by metagenomics and culture.</title>
        <authorList>
            <person name="Gilroy R."/>
            <person name="Ravi A."/>
            <person name="Getino M."/>
            <person name="Pursley I."/>
            <person name="Horton D.L."/>
            <person name="Alikhan N.F."/>
            <person name="Baker D."/>
            <person name="Gharbi K."/>
            <person name="Hall N."/>
            <person name="Watson M."/>
            <person name="Adriaenssens E.M."/>
            <person name="Foster-Nyarko E."/>
            <person name="Jarju S."/>
            <person name="Secka A."/>
            <person name="Antonio M."/>
            <person name="Oren A."/>
            <person name="Chaudhuri R.R."/>
            <person name="La Ragione R."/>
            <person name="Hildebrand F."/>
            <person name="Pallen M.J."/>
        </authorList>
    </citation>
    <scope>NUCLEOTIDE SEQUENCE</scope>
    <source>
        <strain evidence="2">CHK160-1198</strain>
    </source>
</reference>
<protein>
    <submittedName>
        <fullName evidence="2">ABC transporter substrate-binding protein</fullName>
    </submittedName>
</protein>
<proteinExistence type="predicted"/>
<evidence type="ECO:0000313" key="3">
    <source>
        <dbReference type="Proteomes" id="UP000824099"/>
    </source>
</evidence>
<dbReference type="Proteomes" id="UP000824099">
    <property type="component" value="Unassembled WGS sequence"/>
</dbReference>
<comment type="caution">
    <text evidence="2">The sequence shown here is derived from an EMBL/GenBank/DDBJ whole genome shotgun (WGS) entry which is preliminary data.</text>
</comment>
<sequence>MSKFKIFLFPLLLILCIIYFYEPTHDKVNAAEEKTISVYSVFPDDLTLALLNSYKVTSKSDVNFQLFDKRIPLEATKQKPDIYLASREMLIALSQDQQLQALSISQSSTGLSLLADEHNSWQSFCYDPYIFLVNYNYARKTGQKNLRTWSDLVLQENISISMEDLSSTPEMRYFLAAMTSSMGEEKAIEYFKILHKKIPHYAKFAISPIRLTTIGETDVAITSRNKVFKYIENDFPAFLVTPLDGVPAKVFAIGLDKESNFNETGSAFAKWLITDKTAAEIAERLGYGYLFISTEESSAIINKPDRLWLDTKYMTEDRQSELVDTWLQNVRFASKKN</sequence>
<dbReference type="SUPFAM" id="SSF53850">
    <property type="entry name" value="Periplasmic binding protein-like II"/>
    <property type="match status" value="1"/>
</dbReference>
<dbReference type="AlphaFoldDB" id="A0A9D1MQQ9"/>
<gene>
    <name evidence="2" type="ORF">IAB06_06705</name>
</gene>
<evidence type="ECO:0000313" key="2">
    <source>
        <dbReference type="EMBL" id="HIU64704.1"/>
    </source>
</evidence>